<dbReference type="AlphaFoldDB" id="A0A6S7H1L6"/>
<dbReference type="EMBL" id="CACRXK020001644">
    <property type="protein sequence ID" value="CAB3990351.1"/>
    <property type="molecule type" value="Genomic_DNA"/>
</dbReference>
<reference evidence="1" key="1">
    <citation type="submission" date="2020-04" db="EMBL/GenBank/DDBJ databases">
        <authorList>
            <person name="Alioto T."/>
            <person name="Alioto T."/>
            <person name="Gomez Garrido J."/>
        </authorList>
    </citation>
    <scope>NUCLEOTIDE SEQUENCE</scope>
    <source>
        <strain evidence="1">A484AB</strain>
    </source>
</reference>
<gene>
    <name evidence="1" type="ORF">PACLA_8A020625</name>
</gene>
<comment type="caution">
    <text evidence="1">The sequence shown here is derived from an EMBL/GenBank/DDBJ whole genome shotgun (WGS) entry which is preliminary data.</text>
</comment>
<dbReference type="Proteomes" id="UP001152795">
    <property type="component" value="Unassembled WGS sequence"/>
</dbReference>
<keyword evidence="2" id="KW-1185">Reference proteome</keyword>
<protein>
    <submittedName>
        <fullName evidence="1">Uncharacterized protein</fullName>
    </submittedName>
</protein>
<name>A0A6S7H1L6_PARCT</name>
<proteinExistence type="predicted"/>
<sequence length="169" mass="19707">MPDSLFLNLEPMICQFDRAPEVVVSQTDDKTQEPEHGYHAKAALFRQYFSVVLVEEHRIFPSAIRAILRCCYLQADPYRQLFLSSGIPILRHPYPQVSLFSGIPILRFGENINEFHSTFPAWRHPEYLHQNKDKTRSSEQPMPGRKVDINTVFHFEKDAANYQWGIILC</sequence>
<organism evidence="1 2">
    <name type="scientific">Paramuricea clavata</name>
    <name type="common">Red gorgonian</name>
    <name type="synonym">Violescent sea-whip</name>
    <dbReference type="NCBI Taxonomy" id="317549"/>
    <lineage>
        <taxon>Eukaryota</taxon>
        <taxon>Metazoa</taxon>
        <taxon>Cnidaria</taxon>
        <taxon>Anthozoa</taxon>
        <taxon>Octocorallia</taxon>
        <taxon>Malacalcyonacea</taxon>
        <taxon>Plexauridae</taxon>
        <taxon>Paramuricea</taxon>
    </lineage>
</organism>
<evidence type="ECO:0000313" key="2">
    <source>
        <dbReference type="Proteomes" id="UP001152795"/>
    </source>
</evidence>
<evidence type="ECO:0000313" key="1">
    <source>
        <dbReference type="EMBL" id="CAB3990351.1"/>
    </source>
</evidence>
<accession>A0A6S7H1L6</accession>